<evidence type="ECO:0000259" key="16">
    <source>
        <dbReference type="PROSITE" id="PS51471"/>
    </source>
</evidence>
<name>A0A978W506_ZIZJJ</name>
<dbReference type="GO" id="GO:0035513">
    <property type="term" value="P:oxidative RNA demethylation"/>
    <property type="evidence" value="ECO:0007669"/>
    <property type="project" value="TreeGrafter"/>
</dbReference>
<keyword evidence="7" id="KW-0223">Dioxygenase</keyword>
<dbReference type="InterPro" id="IPR037151">
    <property type="entry name" value="AlkB-like_sf"/>
</dbReference>
<feature type="binding site" evidence="14">
    <location>
        <position position="384"/>
    </location>
    <ligand>
        <name>Fe cation</name>
        <dbReference type="ChEBI" id="CHEBI:24875"/>
        <note>catalytic</note>
    </ligand>
</feature>
<dbReference type="PROSITE" id="PS51471">
    <property type="entry name" value="FE2OG_OXY"/>
    <property type="match status" value="1"/>
</dbReference>
<evidence type="ECO:0000256" key="9">
    <source>
        <dbReference type="ARBA" id="ARBA00023004"/>
    </source>
</evidence>
<feature type="region of interest" description="Disordered" evidence="15">
    <location>
        <begin position="1"/>
        <end position="191"/>
    </location>
</feature>
<dbReference type="EMBL" id="JAEACU010000001">
    <property type="protein sequence ID" value="KAH7547040.1"/>
    <property type="molecule type" value="Genomic_DNA"/>
</dbReference>
<evidence type="ECO:0000256" key="5">
    <source>
        <dbReference type="ARBA" id="ARBA00022723"/>
    </source>
</evidence>
<dbReference type="PANTHER" id="PTHR16557:SF2">
    <property type="entry name" value="NUCLEIC ACID DIOXYGENASE ALKBH1"/>
    <property type="match status" value="1"/>
</dbReference>
<keyword evidence="5 14" id="KW-0479">Metal-binding</keyword>
<evidence type="ECO:0000256" key="12">
    <source>
        <dbReference type="ARBA" id="ARBA00052047"/>
    </source>
</evidence>
<keyword evidence="4" id="KW-0963">Cytoplasm</keyword>
<organism evidence="17 18">
    <name type="scientific">Ziziphus jujuba var. spinosa</name>
    <dbReference type="NCBI Taxonomy" id="714518"/>
    <lineage>
        <taxon>Eukaryota</taxon>
        <taxon>Viridiplantae</taxon>
        <taxon>Streptophyta</taxon>
        <taxon>Embryophyta</taxon>
        <taxon>Tracheophyta</taxon>
        <taxon>Spermatophyta</taxon>
        <taxon>Magnoliopsida</taxon>
        <taxon>eudicotyledons</taxon>
        <taxon>Gunneridae</taxon>
        <taxon>Pentapetalae</taxon>
        <taxon>rosids</taxon>
        <taxon>fabids</taxon>
        <taxon>Rosales</taxon>
        <taxon>Rhamnaceae</taxon>
        <taxon>Paliureae</taxon>
        <taxon>Ziziphus</taxon>
    </lineage>
</organism>
<keyword evidence="9 14" id="KW-0408">Iron</keyword>
<gene>
    <name evidence="17" type="ORF">FEM48_Zijuj01G0265000</name>
</gene>
<evidence type="ECO:0000256" key="15">
    <source>
        <dbReference type="SAM" id="MobiDB-lite"/>
    </source>
</evidence>
<evidence type="ECO:0000256" key="11">
    <source>
        <dbReference type="ARBA" id="ARBA00023242"/>
    </source>
</evidence>
<dbReference type="Pfam" id="PF13532">
    <property type="entry name" value="2OG-FeII_Oxy_2"/>
    <property type="match status" value="1"/>
</dbReference>
<dbReference type="GO" id="GO:0035515">
    <property type="term" value="F:oxidative RNA demethylase activity"/>
    <property type="evidence" value="ECO:0007669"/>
    <property type="project" value="TreeGrafter"/>
</dbReference>
<keyword evidence="10" id="KW-0234">DNA repair</keyword>
<dbReference type="InterPro" id="IPR027450">
    <property type="entry name" value="AlkB-like"/>
</dbReference>
<feature type="binding site" evidence="14">
    <location>
        <position position="324"/>
    </location>
    <ligand>
        <name>Fe cation</name>
        <dbReference type="ChEBI" id="CHEBI:24875"/>
        <note>catalytic</note>
    </ligand>
</feature>
<evidence type="ECO:0000256" key="13">
    <source>
        <dbReference type="ARBA" id="ARBA00066586"/>
    </source>
</evidence>
<dbReference type="GO" id="GO:0008198">
    <property type="term" value="F:ferrous iron binding"/>
    <property type="evidence" value="ECO:0007669"/>
    <property type="project" value="TreeGrafter"/>
</dbReference>
<dbReference type="SUPFAM" id="SSF51197">
    <property type="entry name" value="Clavaminate synthase-like"/>
    <property type="match status" value="1"/>
</dbReference>
<evidence type="ECO:0000313" key="18">
    <source>
        <dbReference type="Proteomes" id="UP000813462"/>
    </source>
</evidence>
<protein>
    <recommendedName>
        <fullName evidence="13">DNA N(6)-methyladenine demethylase</fullName>
        <ecNumber evidence="13">1.14.11.51</ecNumber>
    </recommendedName>
</protein>
<evidence type="ECO:0000256" key="6">
    <source>
        <dbReference type="ARBA" id="ARBA00022763"/>
    </source>
</evidence>
<dbReference type="OrthoDB" id="6614653at2759"/>
<proteinExistence type="inferred from homology"/>
<feature type="compositionally biased region" description="Basic and acidic residues" evidence="15">
    <location>
        <begin position="47"/>
        <end position="65"/>
    </location>
</feature>
<evidence type="ECO:0000256" key="3">
    <source>
        <dbReference type="ARBA" id="ARBA00007879"/>
    </source>
</evidence>
<dbReference type="EC" id="1.14.11.51" evidence="13"/>
<dbReference type="GO" id="GO:0005634">
    <property type="term" value="C:nucleus"/>
    <property type="evidence" value="ECO:0007669"/>
    <property type="project" value="UniProtKB-SubCell"/>
</dbReference>
<dbReference type="GO" id="GO:0035516">
    <property type="term" value="F:broad specificity oxidative DNA demethylase activity"/>
    <property type="evidence" value="ECO:0007669"/>
    <property type="project" value="TreeGrafter"/>
</dbReference>
<comment type="subcellular location">
    <subcellularLocation>
        <location evidence="2">Cytoplasm</location>
    </subcellularLocation>
    <subcellularLocation>
        <location evidence="1">Nucleus</location>
    </subcellularLocation>
</comment>
<evidence type="ECO:0000256" key="4">
    <source>
        <dbReference type="ARBA" id="ARBA00022490"/>
    </source>
</evidence>
<evidence type="ECO:0000256" key="10">
    <source>
        <dbReference type="ARBA" id="ARBA00023204"/>
    </source>
</evidence>
<dbReference type="AlphaFoldDB" id="A0A978W506"/>
<comment type="catalytic activity">
    <reaction evidence="12">
        <text>an N(6)-methyl-2'-deoxyadenosine in DNA + 2-oxoglutarate + O2 = a 2'-deoxyadenosine in DNA + formaldehyde + succinate + CO2</text>
        <dbReference type="Rhea" id="RHEA:49524"/>
        <dbReference type="Rhea" id="RHEA-COMP:12418"/>
        <dbReference type="Rhea" id="RHEA-COMP:12419"/>
        <dbReference type="ChEBI" id="CHEBI:15379"/>
        <dbReference type="ChEBI" id="CHEBI:16526"/>
        <dbReference type="ChEBI" id="CHEBI:16810"/>
        <dbReference type="ChEBI" id="CHEBI:16842"/>
        <dbReference type="ChEBI" id="CHEBI:30031"/>
        <dbReference type="ChEBI" id="CHEBI:90615"/>
        <dbReference type="ChEBI" id="CHEBI:90616"/>
        <dbReference type="EC" id="1.14.11.51"/>
    </reaction>
    <physiologicalReaction direction="left-to-right" evidence="12">
        <dbReference type="Rhea" id="RHEA:49525"/>
    </physiologicalReaction>
</comment>
<keyword evidence="11" id="KW-0539">Nucleus</keyword>
<dbReference type="GO" id="GO:0005737">
    <property type="term" value="C:cytoplasm"/>
    <property type="evidence" value="ECO:0007669"/>
    <property type="project" value="UniProtKB-SubCell"/>
</dbReference>
<feature type="binding site" evidence="14">
    <location>
        <position position="326"/>
    </location>
    <ligand>
        <name>Fe cation</name>
        <dbReference type="ChEBI" id="CHEBI:24875"/>
        <note>catalytic</note>
    </ligand>
</feature>
<keyword evidence="6" id="KW-0227">DNA damage</keyword>
<evidence type="ECO:0000256" key="14">
    <source>
        <dbReference type="PIRSR" id="PIRSR604574-2"/>
    </source>
</evidence>
<dbReference type="Proteomes" id="UP000813462">
    <property type="component" value="Unassembled WGS sequence"/>
</dbReference>
<comment type="caution">
    <text evidence="17">The sequence shown here is derived from an EMBL/GenBank/DDBJ whole genome shotgun (WGS) entry which is preliminary data.</text>
</comment>
<dbReference type="GO" id="GO:0006281">
    <property type="term" value="P:DNA repair"/>
    <property type="evidence" value="ECO:0007669"/>
    <property type="project" value="UniProtKB-KW"/>
</dbReference>
<feature type="compositionally biased region" description="Polar residues" evidence="15">
    <location>
        <begin position="129"/>
        <end position="145"/>
    </location>
</feature>
<evidence type="ECO:0000313" key="17">
    <source>
        <dbReference type="EMBL" id="KAH7547040.1"/>
    </source>
</evidence>
<comment type="cofactor">
    <cofactor evidence="14">
        <name>Fe(2+)</name>
        <dbReference type="ChEBI" id="CHEBI:29033"/>
    </cofactor>
    <text evidence="14">Binds 1 Fe(2+) ion per subunit.</text>
</comment>
<keyword evidence="8" id="KW-0560">Oxidoreductase</keyword>
<feature type="compositionally biased region" description="Low complexity" evidence="15">
    <location>
        <begin position="1"/>
        <end position="15"/>
    </location>
</feature>
<sequence length="416" mass="45512">MNRGGRSRGNQRGGNFSRGGGGRSRRHYRDQPPPYGPSRSSWVAKNGSKDDKPSSNPADHRDGYSDKISSSSLQSETNMGAETRKVVQSPCLVASDGVPLSHGISDKISSSSQQSETHLPSEFGDKNGPSPSKGPQTTGGSNLLENDNHSVEPFDICPPKTTSPIVLKPSLLAQNRERRNQTKSTTEQKNPSILGSGMVLLKSCITLNDQVEIVKKCRALGLGPGGFYQPGYRDGAKLHLKMMCLGKNWDPGTGKYEDRRPIDDAKPPDLPVEFNRLVEKAIKDSHSLIEKEDKAGNAEKILPWMSPNICIVNFYSENGRLGLHQDRDESRESLELGLPVVSFSIGDAGEFLYGDQRDIDEAQKVVLESGDVLIFGGKSRHVFHGVTAIHKNTAPKALLEATNLRPGRLNLTFRQY</sequence>
<feature type="domain" description="Fe2OG dioxygenase" evidence="16">
    <location>
        <begin position="306"/>
        <end position="416"/>
    </location>
</feature>
<comment type="similarity">
    <text evidence="3">Belongs to the alkB family.</text>
</comment>
<evidence type="ECO:0000256" key="1">
    <source>
        <dbReference type="ARBA" id="ARBA00004123"/>
    </source>
</evidence>
<dbReference type="GO" id="GO:0141131">
    <property type="term" value="F:DNA N6-methyladenine demethylase activity"/>
    <property type="evidence" value="ECO:0007669"/>
    <property type="project" value="UniProtKB-EC"/>
</dbReference>
<dbReference type="InterPro" id="IPR005123">
    <property type="entry name" value="Oxoglu/Fe-dep_dioxygenase_dom"/>
</dbReference>
<dbReference type="FunFam" id="2.60.120.590:FF:000013">
    <property type="entry name" value="2-oxoglutarate-dependent dioxygenase family protein"/>
    <property type="match status" value="1"/>
</dbReference>
<feature type="compositionally biased region" description="Polar residues" evidence="15">
    <location>
        <begin position="182"/>
        <end position="191"/>
    </location>
</feature>
<evidence type="ECO:0000256" key="2">
    <source>
        <dbReference type="ARBA" id="ARBA00004496"/>
    </source>
</evidence>
<feature type="compositionally biased region" description="Polar residues" evidence="15">
    <location>
        <begin position="67"/>
        <end position="80"/>
    </location>
</feature>
<evidence type="ECO:0000256" key="7">
    <source>
        <dbReference type="ARBA" id="ARBA00022964"/>
    </source>
</evidence>
<dbReference type="PANTHER" id="PTHR16557">
    <property type="entry name" value="ALKYLATED DNA REPAIR PROTEIN ALKB-RELATED"/>
    <property type="match status" value="1"/>
</dbReference>
<dbReference type="Gene3D" id="2.60.120.590">
    <property type="entry name" value="Alpha-ketoglutarate-dependent dioxygenase AlkB-like"/>
    <property type="match status" value="1"/>
</dbReference>
<dbReference type="InterPro" id="IPR004574">
    <property type="entry name" value="Alkb"/>
</dbReference>
<evidence type="ECO:0000256" key="8">
    <source>
        <dbReference type="ARBA" id="ARBA00023002"/>
    </source>
</evidence>
<accession>A0A978W506</accession>
<reference evidence="17" key="1">
    <citation type="journal article" date="2021" name="Front. Plant Sci.">
        <title>Chromosome-Scale Genome Assembly for Chinese Sour Jujube and Insights Into Its Genome Evolution and Domestication Signature.</title>
        <authorList>
            <person name="Shen L.-Y."/>
            <person name="Luo H."/>
            <person name="Wang X.-L."/>
            <person name="Wang X.-M."/>
            <person name="Qiu X.-J."/>
            <person name="Liu H."/>
            <person name="Zhou S.-S."/>
            <person name="Jia K.-H."/>
            <person name="Nie S."/>
            <person name="Bao Y.-T."/>
            <person name="Zhang R.-G."/>
            <person name="Yun Q.-Z."/>
            <person name="Chai Y.-H."/>
            <person name="Lu J.-Y."/>
            <person name="Li Y."/>
            <person name="Zhao S.-W."/>
            <person name="Mao J.-F."/>
            <person name="Jia S.-G."/>
            <person name="Mao Y.-M."/>
        </authorList>
    </citation>
    <scope>NUCLEOTIDE SEQUENCE</scope>
    <source>
        <strain evidence="17">AT0</strain>
        <tissue evidence="17">Leaf</tissue>
    </source>
</reference>